<comment type="caution">
    <text evidence="2">The sequence shown here is derived from an EMBL/GenBank/DDBJ whole genome shotgun (WGS) entry which is preliminary data.</text>
</comment>
<feature type="region of interest" description="Disordered" evidence="1">
    <location>
        <begin position="138"/>
        <end position="162"/>
    </location>
</feature>
<dbReference type="Proteomes" id="UP000521943">
    <property type="component" value="Unassembled WGS sequence"/>
</dbReference>
<gene>
    <name evidence="2" type="ORF">DFP72DRAFT_758749</name>
</gene>
<accession>A0A8H6HAL3</accession>
<evidence type="ECO:0000313" key="3">
    <source>
        <dbReference type="Proteomes" id="UP000521943"/>
    </source>
</evidence>
<dbReference type="OrthoDB" id="3060861at2759"/>
<sequence>KRLYPSGARPLYGLVEGVGRGKRALSMARTRELQPRIVEQVYASKMYSAWIIDLMTRCESISVRTGSWMYVAVQHPNSKNPFTHYSSPKLRREAPEQLESFHKEVSMTMTALVRSDRKARVEEMISALKQEARAVEAEKRSERMEQELKQARDQVSELQAKL</sequence>
<organism evidence="2 3">
    <name type="scientific">Ephemerocybe angulata</name>
    <dbReference type="NCBI Taxonomy" id="980116"/>
    <lineage>
        <taxon>Eukaryota</taxon>
        <taxon>Fungi</taxon>
        <taxon>Dikarya</taxon>
        <taxon>Basidiomycota</taxon>
        <taxon>Agaricomycotina</taxon>
        <taxon>Agaricomycetes</taxon>
        <taxon>Agaricomycetidae</taxon>
        <taxon>Agaricales</taxon>
        <taxon>Agaricineae</taxon>
        <taxon>Psathyrellaceae</taxon>
        <taxon>Ephemerocybe</taxon>
    </lineage>
</organism>
<dbReference type="AlphaFoldDB" id="A0A8H6HAL3"/>
<feature type="compositionally biased region" description="Basic and acidic residues" evidence="1">
    <location>
        <begin position="138"/>
        <end position="155"/>
    </location>
</feature>
<reference evidence="2 3" key="1">
    <citation type="submission" date="2020-07" db="EMBL/GenBank/DDBJ databases">
        <title>Comparative genomics of pyrophilous fungi reveals a link between fire events and developmental genes.</title>
        <authorList>
            <consortium name="DOE Joint Genome Institute"/>
            <person name="Steindorff A.S."/>
            <person name="Carver A."/>
            <person name="Calhoun S."/>
            <person name="Stillman K."/>
            <person name="Liu H."/>
            <person name="Lipzen A."/>
            <person name="Pangilinan J."/>
            <person name="Labutti K."/>
            <person name="Bruns T.D."/>
            <person name="Grigoriev I.V."/>
        </authorList>
    </citation>
    <scope>NUCLEOTIDE SEQUENCE [LARGE SCALE GENOMIC DNA]</scope>
    <source>
        <strain evidence="2 3">CBS 144469</strain>
    </source>
</reference>
<feature type="non-terminal residue" evidence="2">
    <location>
        <position position="162"/>
    </location>
</feature>
<evidence type="ECO:0000313" key="2">
    <source>
        <dbReference type="EMBL" id="KAF6742676.1"/>
    </source>
</evidence>
<protein>
    <submittedName>
        <fullName evidence="2">Uncharacterized protein</fullName>
    </submittedName>
</protein>
<keyword evidence="3" id="KW-1185">Reference proteome</keyword>
<feature type="non-terminal residue" evidence="2">
    <location>
        <position position="1"/>
    </location>
</feature>
<name>A0A8H6HAL3_9AGAR</name>
<dbReference type="EMBL" id="JACGCI010000176">
    <property type="protein sequence ID" value="KAF6742676.1"/>
    <property type="molecule type" value="Genomic_DNA"/>
</dbReference>
<evidence type="ECO:0000256" key="1">
    <source>
        <dbReference type="SAM" id="MobiDB-lite"/>
    </source>
</evidence>
<proteinExistence type="predicted"/>